<evidence type="ECO:0000313" key="5">
    <source>
        <dbReference type="Proteomes" id="UP000663840"/>
    </source>
</evidence>
<dbReference type="PANTHER" id="PTHR36183:SF2">
    <property type="entry name" value="BETA-GLUCURONIDASE C-TERMINAL DOMAIN-CONTAINING PROTEIN"/>
    <property type="match status" value="1"/>
</dbReference>
<feature type="region of interest" description="Disordered" evidence="1">
    <location>
        <begin position="233"/>
        <end position="315"/>
    </location>
</feature>
<keyword evidence="2" id="KW-0732">Signal</keyword>
<accession>A0A8H3BXA0</accession>
<evidence type="ECO:0000313" key="4">
    <source>
        <dbReference type="EMBL" id="CAE6466402.1"/>
    </source>
</evidence>
<dbReference type="Pfam" id="PF16862">
    <property type="entry name" value="Glyco_hydro_79C"/>
    <property type="match status" value="1"/>
</dbReference>
<proteinExistence type="predicted"/>
<dbReference type="Gene3D" id="3.20.20.80">
    <property type="entry name" value="Glycosidases"/>
    <property type="match status" value="1"/>
</dbReference>
<dbReference type="InterPro" id="IPR031728">
    <property type="entry name" value="GlcAase_C"/>
</dbReference>
<feature type="domain" description="Beta-glucuronidase C-terminal" evidence="3">
    <location>
        <begin position="395"/>
        <end position="454"/>
    </location>
</feature>
<comment type="caution">
    <text evidence="4">The sequence shown here is derived from an EMBL/GenBank/DDBJ whole genome shotgun (WGS) entry which is preliminary data.</text>
</comment>
<dbReference type="AlphaFoldDB" id="A0A8H3BXA0"/>
<organism evidence="4 5">
    <name type="scientific">Rhizoctonia solani</name>
    <dbReference type="NCBI Taxonomy" id="456999"/>
    <lineage>
        <taxon>Eukaryota</taxon>
        <taxon>Fungi</taxon>
        <taxon>Dikarya</taxon>
        <taxon>Basidiomycota</taxon>
        <taxon>Agaricomycotina</taxon>
        <taxon>Agaricomycetes</taxon>
        <taxon>Cantharellales</taxon>
        <taxon>Ceratobasidiaceae</taxon>
        <taxon>Rhizoctonia</taxon>
    </lineage>
</organism>
<feature type="compositionally biased region" description="Low complexity" evidence="1">
    <location>
        <begin position="243"/>
        <end position="278"/>
    </location>
</feature>
<dbReference type="InterPro" id="IPR052974">
    <property type="entry name" value="GH79_Enzymes"/>
</dbReference>
<dbReference type="EMBL" id="CAJMWR010003683">
    <property type="protein sequence ID" value="CAE6466402.1"/>
    <property type="molecule type" value="Genomic_DNA"/>
</dbReference>
<name>A0A8H3BXA0_9AGAM</name>
<evidence type="ECO:0000259" key="3">
    <source>
        <dbReference type="Pfam" id="PF16862"/>
    </source>
</evidence>
<sequence length="454" mass="48623">MARLWIALLAATAGVPNAVVTVYRVGDHGAYASTTTTAAAAGYTGSAAYDPTVLDPPAPPEQLNREFVVLDDLGKLPQAEPNGTSGPIPGSYLGFSIELSVANRIIGKNSSVLAVPFLNHMANVANRVGAVRVRVGGNSKDPSLTQESNTTTWTLHVEFAPDLVKMLANYASLVKTETFLGLNFMDLEKHIEPRGLCGSGGRDAGFQFARYRTRERAGLWHWRMKDAHSVSLTSSRLSRCSGTPTTTATATKTPSRSLPTTSPTTKSPNTPHNTPNSPAWSKRQENRCTCSKPTQPHAATSPASPTRSGQDYGRPDWALKLTSTGFSSTLLHVGGQGRLLQSVHASLPTNQSTFRQWTTGSVYYSALIAAQVFGKSGKSRIMDLDANAGENLTLGYVVYEDGVPSRVLLINYVDDPSGAHDITANIQIEGGAQLSQVRVRYFEAPSVSFKGNIT</sequence>
<feature type="compositionally biased region" description="Polar residues" evidence="1">
    <location>
        <begin position="287"/>
        <end position="309"/>
    </location>
</feature>
<feature type="signal peptide" evidence="2">
    <location>
        <begin position="1"/>
        <end position="18"/>
    </location>
</feature>
<feature type="chain" id="PRO_5034046351" description="Beta-glucuronidase C-terminal domain-containing protein" evidence="2">
    <location>
        <begin position="19"/>
        <end position="454"/>
    </location>
</feature>
<dbReference type="Proteomes" id="UP000663840">
    <property type="component" value="Unassembled WGS sequence"/>
</dbReference>
<dbReference type="PANTHER" id="PTHR36183">
    <property type="entry name" value="BETA-GLUCURONIDASE"/>
    <property type="match status" value="1"/>
</dbReference>
<protein>
    <recommendedName>
        <fullName evidence="3">Beta-glucuronidase C-terminal domain-containing protein</fullName>
    </recommendedName>
</protein>
<feature type="compositionally biased region" description="Polar residues" evidence="1">
    <location>
        <begin position="233"/>
        <end position="242"/>
    </location>
</feature>
<evidence type="ECO:0000256" key="1">
    <source>
        <dbReference type="SAM" id="MobiDB-lite"/>
    </source>
</evidence>
<evidence type="ECO:0000256" key="2">
    <source>
        <dbReference type="SAM" id="SignalP"/>
    </source>
</evidence>
<gene>
    <name evidence="4" type="ORF">RDB_LOCUS109912</name>
</gene>
<reference evidence="4" key="1">
    <citation type="submission" date="2021-01" db="EMBL/GenBank/DDBJ databases">
        <authorList>
            <person name="Kaushik A."/>
        </authorList>
    </citation>
    <scope>NUCLEOTIDE SEQUENCE</scope>
    <source>
        <strain evidence="4">AG1-1A</strain>
    </source>
</reference>